<protein>
    <submittedName>
        <fullName evidence="1">Uncharacterized protein</fullName>
    </submittedName>
</protein>
<sequence length="29" mass="3305">MASLSPFLSSKFSFLVLPLIFKFKAIKMI</sequence>
<dbReference type="EMBL" id="GGEC01078192">
    <property type="protein sequence ID" value="MBX58676.1"/>
    <property type="molecule type" value="Transcribed_RNA"/>
</dbReference>
<dbReference type="AlphaFoldDB" id="A0A2P2PVA5"/>
<organism evidence="1">
    <name type="scientific">Rhizophora mucronata</name>
    <name type="common">Asiatic mangrove</name>
    <dbReference type="NCBI Taxonomy" id="61149"/>
    <lineage>
        <taxon>Eukaryota</taxon>
        <taxon>Viridiplantae</taxon>
        <taxon>Streptophyta</taxon>
        <taxon>Embryophyta</taxon>
        <taxon>Tracheophyta</taxon>
        <taxon>Spermatophyta</taxon>
        <taxon>Magnoliopsida</taxon>
        <taxon>eudicotyledons</taxon>
        <taxon>Gunneridae</taxon>
        <taxon>Pentapetalae</taxon>
        <taxon>rosids</taxon>
        <taxon>fabids</taxon>
        <taxon>Malpighiales</taxon>
        <taxon>Rhizophoraceae</taxon>
        <taxon>Rhizophora</taxon>
    </lineage>
</organism>
<name>A0A2P2PVA5_RHIMU</name>
<evidence type="ECO:0000313" key="1">
    <source>
        <dbReference type="EMBL" id="MBX58676.1"/>
    </source>
</evidence>
<reference evidence="1" key="1">
    <citation type="submission" date="2018-02" db="EMBL/GenBank/DDBJ databases">
        <title>Rhizophora mucronata_Transcriptome.</title>
        <authorList>
            <person name="Meera S.P."/>
            <person name="Sreeshan A."/>
            <person name="Augustine A."/>
        </authorList>
    </citation>
    <scope>NUCLEOTIDE SEQUENCE</scope>
    <source>
        <tissue evidence="1">Leaf</tissue>
    </source>
</reference>
<proteinExistence type="predicted"/>
<accession>A0A2P2PVA5</accession>